<evidence type="ECO:0000313" key="2">
    <source>
        <dbReference type="Proteomes" id="UP000053477"/>
    </source>
</evidence>
<name>A0A0H2S0H9_9AGAM</name>
<reference evidence="1 2" key="1">
    <citation type="submission" date="2015-04" db="EMBL/GenBank/DDBJ databases">
        <title>Complete genome sequence of Schizopora paradoxa KUC8140, a cosmopolitan wood degrader in East Asia.</title>
        <authorList>
            <consortium name="DOE Joint Genome Institute"/>
            <person name="Min B."/>
            <person name="Park H."/>
            <person name="Jang Y."/>
            <person name="Kim J.-J."/>
            <person name="Kim K.H."/>
            <person name="Pangilinan J."/>
            <person name="Lipzen A."/>
            <person name="Riley R."/>
            <person name="Grigoriev I.V."/>
            <person name="Spatafora J.W."/>
            <person name="Choi I.-G."/>
        </authorList>
    </citation>
    <scope>NUCLEOTIDE SEQUENCE [LARGE SCALE GENOMIC DNA]</scope>
    <source>
        <strain evidence="1 2">KUC8140</strain>
    </source>
</reference>
<proteinExistence type="predicted"/>
<sequence>MRLTVLTDFCPLSKDRPPLVVSPALVTCSLRAERYGEGFSGTVCDSLLLVSCCILCAFPPSLLPGISDDGVLCIIMRELRRSEASDLSHTSINWSLVFDTLSIFDPPSNSSTILDDRMFRGCVFARIALAYTSA</sequence>
<protein>
    <submittedName>
        <fullName evidence="1">Uncharacterized protein</fullName>
    </submittedName>
</protein>
<dbReference type="InParanoid" id="A0A0H2S0H9"/>
<evidence type="ECO:0000313" key="1">
    <source>
        <dbReference type="EMBL" id="KLO17474.1"/>
    </source>
</evidence>
<dbReference type="EMBL" id="KQ085904">
    <property type="protein sequence ID" value="KLO17474.1"/>
    <property type="molecule type" value="Genomic_DNA"/>
</dbReference>
<organism evidence="1 2">
    <name type="scientific">Schizopora paradoxa</name>
    <dbReference type="NCBI Taxonomy" id="27342"/>
    <lineage>
        <taxon>Eukaryota</taxon>
        <taxon>Fungi</taxon>
        <taxon>Dikarya</taxon>
        <taxon>Basidiomycota</taxon>
        <taxon>Agaricomycotina</taxon>
        <taxon>Agaricomycetes</taxon>
        <taxon>Hymenochaetales</taxon>
        <taxon>Schizoporaceae</taxon>
        <taxon>Schizopora</taxon>
    </lineage>
</organism>
<gene>
    <name evidence="1" type="ORF">SCHPADRAFT_163226</name>
</gene>
<dbReference type="AlphaFoldDB" id="A0A0H2S0H9"/>
<accession>A0A0H2S0H9</accession>
<dbReference type="Proteomes" id="UP000053477">
    <property type="component" value="Unassembled WGS sequence"/>
</dbReference>
<keyword evidence="2" id="KW-1185">Reference proteome</keyword>